<gene>
    <name evidence="2" type="ORF">PACLA_8A004327</name>
</gene>
<dbReference type="EMBL" id="CACRXK020013028">
    <property type="protein sequence ID" value="CAB4024426.1"/>
    <property type="molecule type" value="Genomic_DNA"/>
</dbReference>
<keyword evidence="3" id="KW-1185">Reference proteome</keyword>
<protein>
    <submittedName>
        <fullName evidence="2">Uncharacterized protein</fullName>
    </submittedName>
</protein>
<feature type="compositionally biased region" description="Polar residues" evidence="1">
    <location>
        <begin position="67"/>
        <end position="77"/>
    </location>
</feature>
<comment type="caution">
    <text evidence="2">The sequence shown here is derived from an EMBL/GenBank/DDBJ whole genome shotgun (WGS) entry which is preliminary data.</text>
</comment>
<dbReference type="OrthoDB" id="448450at2759"/>
<proteinExistence type="predicted"/>
<feature type="region of interest" description="Disordered" evidence="1">
    <location>
        <begin position="66"/>
        <end position="95"/>
    </location>
</feature>
<organism evidence="2 3">
    <name type="scientific">Paramuricea clavata</name>
    <name type="common">Red gorgonian</name>
    <name type="synonym">Violescent sea-whip</name>
    <dbReference type="NCBI Taxonomy" id="317549"/>
    <lineage>
        <taxon>Eukaryota</taxon>
        <taxon>Metazoa</taxon>
        <taxon>Cnidaria</taxon>
        <taxon>Anthozoa</taxon>
        <taxon>Octocorallia</taxon>
        <taxon>Malacalcyonacea</taxon>
        <taxon>Plexauridae</taxon>
        <taxon>Paramuricea</taxon>
    </lineage>
</organism>
<evidence type="ECO:0000313" key="2">
    <source>
        <dbReference type="EMBL" id="CAB4024426.1"/>
    </source>
</evidence>
<dbReference type="Proteomes" id="UP001152795">
    <property type="component" value="Unassembled WGS sequence"/>
</dbReference>
<sequence length="743" mass="83310">MKIQLLSTLQTLKSVRSRSKAMKNDSFLSNEMDLPEENAFCNGSGDGGNEFTNGSSYNQDEALEAKQSGNVNSSPSQWPLRHNNHNESLERQNSYSCNGIRQAKEPRYTCAGRISRIPSRYLDTDSDSGDGSARKDGQNRLKIKQRSRRKRKLPSSTSKLLVNGFKEHEDTLLFSVTGFEVDRNTDNLSEGECLANVEYPDVFEDTSPISNDKISHVAHETQYKNKSHPDTSLSNEIMCSETSQGDAVKGETKIVDSFRSMSKQTAEHSLTTSGCCVDISNKDNSRARFESLMESSEETATETHHVNEKTVENCSTGLVNTSCKRKNLHEASKGDSSTRQTFVSPKQISKDCQVEVSCAIHNDSTGSFLEKENCKSCKECSVNSTCILTENTQNIESSEFESSGKITGDIGSKLSKKKRLVKTTKRPRKKLALNDKLTDSEANTLPSQAEGLECLKDLKMRKAFAKKLKQNQLRRNEKTDKNDVLKRNRKNGVICKVKQKAFGKVNGRKMAKQTDKTNRKVNKVTSKVKGTEVTKPSEHSEELDRVLGMRRSPTGIYEFLVEWRNGTSCWVSSDDIVMDKHNYYLREYLVESEQDVSVVNRVPFQAYCCDSLSLKECKPALKSKKALTRMLCVEETVPKPVCKLPVVSTKQKDNVSVEYEDDYCYITLNRETCKRKNTSLKIMADLITAFEDAATSECETVVLRGLQSDVLCGLKLDDMSKTGAEKENGILSQARYYIALLNV</sequence>
<evidence type="ECO:0000256" key="1">
    <source>
        <dbReference type="SAM" id="MobiDB-lite"/>
    </source>
</evidence>
<feature type="compositionally biased region" description="Basic residues" evidence="1">
    <location>
        <begin position="141"/>
        <end position="153"/>
    </location>
</feature>
<name>A0A7D9L0X4_PARCT</name>
<reference evidence="2" key="1">
    <citation type="submission" date="2020-04" db="EMBL/GenBank/DDBJ databases">
        <authorList>
            <person name="Alioto T."/>
            <person name="Alioto T."/>
            <person name="Gomez Garrido J."/>
        </authorList>
    </citation>
    <scope>NUCLEOTIDE SEQUENCE</scope>
    <source>
        <strain evidence="2">A484AB</strain>
    </source>
</reference>
<evidence type="ECO:0000313" key="3">
    <source>
        <dbReference type="Proteomes" id="UP001152795"/>
    </source>
</evidence>
<feature type="region of interest" description="Disordered" evidence="1">
    <location>
        <begin position="120"/>
        <end position="155"/>
    </location>
</feature>
<accession>A0A7D9L0X4</accession>
<dbReference type="AlphaFoldDB" id="A0A7D9L0X4"/>